<evidence type="ECO:0000256" key="2">
    <source>
        <dbReference type="ARBA" id="ARBA00022737"/>
    </source>
</evidence>
<dbReference type="PROSITE" id="PS50082">
    <property type="entry name" value="WD_REPEATS_2"/>
    <property type="match status" value="1"/>
</dbReference>
<dbReference type="GO" id="GO:0032153">
    <property type="term" value="C:cell division site"/>
    <property type="evidence" value="ECO:0007669"/>
    <property type="project" value="TreeGrafter"/>
</dbReference>
<dbReference type="SMART" id="SM00320">
    <property type="entry name" value="WD40"/>
    <property type="match status" value="5"/>
</dbReference>
<evidence type="ECO:0000313" key="5">
    <source>
        <dbReference type="EMBL" id="KXN69498.1"/>
    </source>
</evidence>
<evidence type="ECO:0000256" key="1">
    <source>
        <dbReference type="ARBA" id="ARBA00022574"/>
    </source>
</evidence>
<dbReference type="InterPro" id="IPR015943">
    <property type="entry name" value="WD40/YVTN_repeat-like_dom_sf"/>
</dbReference>
<dbReference type="GO" id="GO:0051286">
    <property type="term" value="C:cell tip"/>
    <property type="evidence" value="ECO:0007669"/>
    <property type="project" value="TreeGrafter"/>
</dbReference>
<accession>A0A137P3E2</accession>
<dbReference type="OMA" id="MCVCWSP"/>
<keyword evidence="6" id="KW-1185">Reference proteome</keyword>
<protein>
    <submittedName>
        <fullName evidence="5">WD40 repeat-like protein</fullName>
    </submittedName>
</protein>
<sequence length="444" mass="49980">MVTRQTSSFSLKKASPFSSNDKSKDKEKDKEKDKDKDEDQGFSLFANSRRKKSKNNIAKTNSSLVTKIVAHQHLAKILASKQNDETYVFYNVGKSFIWSDLHNPTEALSQIQFTKAYPTCHDINALTRSGDHLDVIIGLSTGDIVYFDPLGNKYSRINKQGVINTSAVTSIKWIPGSETQIVASHQDGSIIKYDREKDDMVFTPSIPNENSMFFVSKHPKSNSKYNPLSHWQVATKAISSFAFSPDFQHIAAVGLDGGLRVIDFNQEILEDVYSSYFGGLTCVCWSPDGKYILSGGQDDLITIWSYQEQRIVARCQGHNSWVTGVAFDPWRCDEKNYRFGSVGEDTKLLLWDFSVSALPRIKSRRRGSQSAQSHHSATPGNKSQMKPSLHALSLRNQVVMLQPTMAEFLHNDPLNSVVFRENSIITTCRRGHIKVWNRPSLSVL</sequence>
<dbReference type="GO" id="GO:0005634">
    <property type="term" value="C:nucleus"/>
    <property type="evidence" value="ECO:0007669"/>
    <property type="project" value="TreeGrafter"/>
</dbReference>
<dbReference type="EMBL" id="KQ964532">
    <property type="protein sequence ID" value="KXN69498.1"/>
    <property type="molecule type" value="Genomic_DNA"/>
</dbReference>
<name>A0A137P3E2_CONC2</name>
<dbReference type="SUPFAM" id="SSF50978">
    <property type="entry name" value="WD40 repeat-like"/>
    <property type="match status" value="1"/>
</dbReference>
<dbReference type="InterPro" id="IPR001680">
    <property type="entry name" value="WD40_rpt"/>
</dbReference>
<evidence type="ECO:0000313" key="6">
    <source>
        <dbReference type="Proteomes" id="UP000070444"/>
    </source>
</evidence>
<feature type="compositionally biased region" description="Polar residues" evidence="4">
    <location>
        <begin position="1"/>
        <end position="20"/>
    </location>
</feature>
<dbReference type="Pfam" id="PF00400">
    <property type="entry name" value="WD40"/>
    <property type="match status" value="2"/>
</dbReference>
<dbReference type="PROSITE" id="PS50294">
    <property type="entry name" value="WD_REPEATS_REGION"/>
    <property type="match status" value="1"/>
</dbReference>
<feature type="region of interest" description="Disordered" evidence="4">
    <location>
        <begin position="363"/>
        <end position="386"/>
    </location>
</feature>
<proteinExistence type="predicted"/>
<evidence type="ECO:0000256" key="3">
    <source>
        <dbReference type="PROSITE-ProRule" id="PRU00221"/>
    </source>
</evidence>
<dbReference type="PANTHER" id="PTHR14107">
    <property type="entry name" value="WD REPEAT PROTEIN"/>
    <property type="match status" value="1"/>
</dbReference>
<keyword evidence="1 3" id="KW-0853">WD repeat</keyword>
<keyword evidence="2" id="KW-0677">Repeat</keyword>
<dbReference type="Gene3D" id="2.130.10.10">
    <property type="entry name" value="YVTN repeat-like/Quinoprotein amine dehydrogenase"/>
    <property type="match status" value="1"/>
</dbReference>
<feature type="compositionally biased region" description="Polar residues" evidence="4">
    <location>
        <begin position="368"/>
        <end position="386"/>
    </location>
</feature>
<reference evidence="5 6" key="1">
    <citation type="journal article" date="2015" name="Genome Biol. Evol.">
        <title>Phylogenomic analyses indicate that early fungi evolved digesting cell walls of algal ancestors of land plants.</title>
        <authorList>
            <person name="Chang Y."/>
            <person name="Wang S."/>
            <person name="Sekimoto S."/>
            <person name="Aerts A.L."/>
            <person name="Choi C."/>
            <person name="Clum A."/>
            <person name="LaButti K.M."/>
            <person name="Lindquist E.A."/>
            <person name="Yee Ngan C."/>
            <person name="Ohm R.A."/>
            <person name="Salamov A.A."/>
            <person name="Grigoriev I.V."/>
            <person name="Spatafora J.W."/>
            <person name="Berbee M.L."/>
        </authorList>
    </citation>
    <scope>NUCLEOTIDE SEQUENCE [LARGE SCALE GENOMIC DNA]</scope>
    <source>
        <strain evidence="5 6">NRRL 28638</strain>
    </source>
</reference>
<dbReference type="InterPro" id="IPR051362">
    <property type="entry name" value="WD_repeat_creC_regulators"/>
</dbReference>
<dbReference type="GO" id="GO:0045013">
    <property type="term" value="P:carbon catabolite repression of transcription"/>
    <property type="evidence" value="ECO:0007669"/>
    <property type="project" value="TreeGrafter"/>
</dbReference>
<dbReference type="Proteomes" id="UP000070444">
    <property type="component" value="Unassembled WGS sequence"/>
</dbReference>
<feature type="region of interest" description="Disordered" evidence="4">
    <location>
        <begin position="1"/>
        <end position="43"/>
    </location>
</feature>
<dbReference type="OrthoDB" id="3367at2759"/>
<dbReference type="AlphaFoldDB" id="A0A137P3E2"/>
<feature type="compositionally biased region" description="Basic and acidic residues" evidence="4">
    <location>
        <begin position="21"/>
        <end position="39"/>
    </location>
</feature>
<organism evidence="5 6">
    <name type="scientific">Conidiobolus coronatus (strain ATCC 28846 / CBS 209.66 / NRRL 28638)</name>
    <name type="common">Delacroixia coronata</name>
    <dbReference type="NCBI Taxonomy" id="796925"/>
    <lineage>
        <taxon>Eukaryota</taxon>
        <taxon>Fungi</taxon>
        <taxon>Fungi incertae sedis</taxon>
        <taxon>Zoopagomycota</taxon>
        <taxon>Entomophthoromycotina</taxon>
        <taxon>Entomophthoromycetes</taxon>
        <taxon>Entomophthorales</taxon>
        <taxon>Ancylistaceae</taxon>
        <taxon>Conidiobolus</taxon>
    </lineage>
</organism>
<evidence type="ECO:0000256" key="4">
    <source>
        <dbReference type="SAM" id="MobiDB-lite"/>
    </source>
</evidence>
<dbReference type="InterPro" id="IPR036322">
    <property type="entry name" value="WD40_repeat_dom_sf"/>
</dbReference>
<feature type="repeat" description="WD" evidence="3">
    <location>
        <begin position="273"/>
        <end position="314"/>
    </location>
</feature>
<dbReference type="PANTHER" id="PTHR14107:SF16">
    <property type="entry name" value="AT02583P"/>
    <property type="match status" value="1"/>
</dbReference>
<gene>
    <name evidence="5" type="ORF">CONCODRAFT_40544</name>
</gene>
<dbReference type="STRING" id="796925.A0A137P3E2"/>